<dbReference type="GO" id="GO:0004519">
    <property type="term" value="F:endonuclease activity"/>
    <property type="evidence" value="ECO:0007669"/>
    <property type="project" value="InterPro"/>
</dbReference>
<organism evidence="2">
    <name type="scientific">Anaerostipes caccae</name>
    <dbReference type="NCBI Taxonomy" id="105841"/>
    <lineage>
        <taxon>Bacteria</taxon>
        <taxon>Bacillati</taxon>
        <taxon>Bacillota</taxon>
        <taxon>Clostridia</taxon>
        <taxon>Lachnospirales</taxon>
        <taxon>Lachnospiraceae</taxon>
        <taxon>Anaerostipes</taxon>
    </lineage>
</organism>
<sequence>MKIKQNIPSRSYSGIRWTTNKSNKKRLIIDFDKKCAYCDDADKYAGGSKMYHVEHFAPKEKFPELKFTYDNLLYSCPFCNISKSNKWPSESSSINVVGNNGFVDPCSDEYNNHLKRNPDGSIFYLTPVGEYMYYELKLYLQRHQLIYNLERVHKKLKEVKQEIENRKRLNKTVDNLESLYKDLCVVFYEYYNDFFDEID</sequence>
<dbReference type="GO" id="GO:0003676">
    <property type="term" value="F:nucleic acid binding"/>
    <property type="evidence" value="ECO:0007669"/>
    <property type="project" value="InterPro"/>
</dbReference>
<accession>A0A6N2V0U6</accession>
<dbReference type="Pfam" id="PF01844">
    <property type="entry name" value="HNH"/>
    <property type="match status" value="1"/>
</dbReference>
<dbReference type="InterPro" id="IPR002711">
    <property type="entry name" value="HNH"/>
</dbReference>
<evidence type="ECO:0000259" key="1">
    <source>
        <dbReference type="SMART" id="SM00507"/>
    </source>
</evidence>
<gene>
    <name evidence="2" type="ORF">ACLFYP115_02170</name>
</gene>
<protein>
    <recommendedName>
        <fullName evidence="1">HNH nuclease domain-containing protein</fullName>
    </recommendedName>
</protein>
<name>A0A6N2V0U6_9FIRM</name>
<dbReference type="InterPro" id="IPR003615">
    <property type="entry name" value="HNH_nuc"/>
</dbReference>
<dbReference type="EMBL" id="CACRSQ010000007">
    <property type="protein sequence ID" value="VYT23197.1"/>
    <property type="molecule type" value="Genomic_DNA"/>
</dbReference>
<dbReference type="Gene3D" id="1.10.30.50">
    <property type="match status" value="1"/>
</dbReference>
<dbReference type="CDD" id="cd00085">
    <property type="entry name" value="HNHc"/>
    <property type="match status" value="1"/>
</dbReference>
<evidence type="ECO:0000313" key="2">
    <source>
        <dbReference type="EMBL" id="VYT23197.1"/>
    </source>
</evidence>
<proteinExistence type="predicted"/>
<dbReference type="SMART" id="SM00507">
    <property type="entry name" value="HNHc"/>
    <property type="match status" value="1"/>
</dbReference>
<feature type="domain" description="HNH nuclease" evidence="1">
    <location>
        <begin position="23"/>
        <end position="81"/>
    </location>
</feature>
<dbReference type="RefSeq" id="WP_006567867.1">
    <property type="nucleotide sequence ID" value="NZ_BAABZP010000001.1"/>
</dbReference>
<dbReference type="AlphaFoldDB" id="A0A6N2V0U6"/>
<dbReference type="GO" id="GO:0008270">
    <property type="term" value="F:zinc ion binding"/>
    <property type="evidence" value="ECO:0007669"/>
    <property type="project" value="InterPro"/>
</dbReference>
<reference evidence="2" key="1">
    <citation type="submission" date="2019-11" db="EMBL/GenBank/DDBJ databases">
        <authorList>
            <person name="Feng L."/>
        </authorList>
    </citation>
    <scope>NUCLEOTIDE SEQUENCE</scope>
    <source>
        <strain evidence="2">AcaccaeLFYP115</strain>
    </source>
</reference>